<protein>
    <recommendedName>
        <fullName evidence="3">BioF2-like acetyltransferase domain-containing protein</fullName>
    </recommendedName>
</protein>
<keyword evidence="2" id="KW-1185">Reference proteome</keyword>
<comment type="caution">
    <text evidence="1">The sequence shown here is derived from an EMBL/GenBank/DDBJ whole genome shotgun (WGS) entry which is preliminary data.</text>
</comment>
<dbReference type="OrthoDB" id="9809725at2"/>
<name>A0A562D7L2_9GAMM</name>
<organism evidence="1 2">
    <name type="scientific">Pseudoxanthomonas taiwanensis J19</name>
    <dbReference type="NCBI Taxonomy" id="935569"/>
    <lineage>
        <taxon>Bacteria</taxon>
        <taxon>Pseudomonadati</taxon>
        <taxon>Pseudomonadota</taxon>
        <taxon>Gammaproteobacteria</taxon>
        <taxon>Lysobacterales</taxon>
        <taxon>Lysobacteraceae</taxon>
        <taxon>Pseudoxanthomonas</taxon>
    </lineage>
</organism>
<dbReference type="EMBL" id="VLJS01000096">
    <property type="protein sequence ID" value="TWH05091.1"/>
    <property type="molecule type" value="Genomic_DNA"/>
</dbReference>
<evidence type="ECO:0008006" key="3">
    <source>
        <dbReference type="Google" id="ProtNLM"/>
    </source>
</evidence>
<proteinExistence type="predicted"/>
<evidence type="ECO:0000313" key="1">
    <source>
        <dbReference type="EMBL" id="TWH05091.1"/>
    </source>
</evidence>
<sequence>MGKYSRFNPVYGEGFLRAWHRAGLLHFHGHRDGEGRLQAIAGVFGHGRVVTTPILGYDTGLPRELGLYRLAAINVYRHAAARGLEVNLSAGAAGFKRLRGGRPAIEYSAVYARHLPARAQRALDLLSAASCRLGAPLLRRFAL</sequence>
<dbReference type="AlphaFoldDB" id="A0A562D7L2"/>
<dbReference type="Proteomes" id="UP000321583">
    <property type="component" value="Unassembled WGS sequence"/>
</dbReference>
<accession>A0A562D7L2</accession>
<reference evidence="1 2" key="1">
    <citation type="submission" date="2019-07" db="EMBL/GenBank/DDBJ databases">
        <title>Genome sequencing of lignin-degrading bacterial isolates.</title>
        <authorList>
            <person name="Gladden J."/>
        </authorList>
    </citation>
    <scope>NUCLEOTIDE SEQUENCE [LARGE SCALE GENOMIC DNA]</scope>
    <source>
        <strain evidence="1 2">J19</strain>
    </source>
</reference>
<evidence type="ECO:0000313" key="2">
    <source>
        <dbReference type="Proteomes" id="UP000321583"/>
    </source>
</evidence>
<gene>
    <name evidence="1" type="ORF">L613_006400000150</name>
</gene>